<dbReference type="Proteomes" id="UP001341281">
    <property type="component" value="Chromosome 07"/>
</dbReference>
<dbReference type="EMBL" id="CP144751">
    <property type="protein sequence ID" value="WVZ85640.1"/>
    <property type="molecule type" value="Genomic_DNA"/>
</dbReference>
<reference evidence="1 2" key="1">
    <citation type="submission" date="2024-02" db="EMBL/GenBank/DDBJ databases">
        <title>High-quality chromosome-scale genome assembly of Pensacola bahiagrass (Paspalum notatum Flugge var. saurae).</title>
        <authorList>
            <person name="Vega J.M."/>
            <person name="Podio M."/>
            <person name="Orjuela J."/>
            <person name="Siena L.A."/>
            <person name="Pessino S.C."/>
            <person name="Combes M.C."/>
            <person name="Mariac C."/>
            <person name="Albertini E."/>
            <person name="Pupilli F."/>
            <person name="Ortiz J.P.A."/>
            <person name="Leblanc O."/>
        </authorList>
    </citation>
    <scope>NUCLEOTIDE SEQUENCE [LARGE SCALE GENOMIC DNA]</scope>
    <source>
        <strain evidence="1">R1</strain>
        <tissue evidence="1">Leaf</tissue>
    </source>
</reference>
<proteinExistence type="predicted"/>
<dbReference type="AlphaFoldDB" id="A0AAQ3U8X3"/>
<dbReference type="PANTHER" id="PTHR47150:SF7">
    <property type="entry name" value="NUCLEASE"/>
    <property type="match status" value="1"/>
</dbReference>
<organism evidence="1 2">
    <name type="scientific">Paspalum notatum var. saurae</name>
    <dbReference type="NCBI Taxonomy" id="547442"/>
    <lineage>
        <taxon>Eukaryota</taxon>
        <taxon>Viridiplantae</taxon>
        <taxon>Streptophyta</taxon>
        <taxon>Embryophyta</taxon>
        <taxon>Tracheophyta</taxon>
        <taxon>Spermatophyta</taxon>
        <taxon>Magnoliopsida</taxon>
        <taxon>Liliopsida</taxon>
        <taxon>Poales</taxon>
        <taxon>Poaceae</taxon>
        <taxon>PACMAD clade</taxon>
        <taxon>Panicoideae</taxon>
        <taxon>Andropogonodae</taxon>
        <taxon>Paspaleae</taxon>
        <taxon>Paspalinae</taxon>
        <taxon>Paspalum</taxon>
    </lineage>
</organism>
<dbReference type="Pfam" id="PF04827">
    <property type="entry name" value="Plant_tran"/>
    <property type="match status" value="1"/>
</dbReference>
<keyword evidence="2" id="KW-1185">Reference proteome</keyword>
<dbReference type="InterPro" id="IPR006912">
    <property type="entry name" value="Harbinger_derived_prot"/>
</dbReference>
<name>A0AAQ3U8X3_PASNO</name>
<evidence type="ECO:0000313" key="2">
    <source>
        <dbReference type="Proteomes" id="UP001341281"/>
    </source>
</evidence>
<protein>
    <submittedName>
        <fullName evidence="1">Uncharacterized protein</fullName>
    </submittedName>
</protein>
<accession>A0AAQ3U8X3</accession>
<gene>
    <name evidence="1" type="ORF">U9M48_032540</name>
</gene>
<evidence type="ECO:0000313" key="1">
    <source>
        <dbReference type="EMBL" id="WVZ85640.1"/>
    </source>
</evidence>
<sequence length="273" mass="30941">MPTPFGLDPTDDFCDEEEATAATALAFGYLLVPGHGAPQRPRYSVPRVMVKCKIRESWMHLSEHYFDPQKVYPDAYFRRMYRVSPRLRRIADAVTAFDDYFQEKENSAGKTRANPYQKILACFKMLATGLPPVALEFEFGISKAVIAESHERFIKAVVTLFGDEFLHAPNQEDIASLLETFFGQPGFLNDRNVLHRSHVFDYLAAGKGPPISFSVNGNAYDMGYYLADGFYLETWNAASLCTTWLLRTKGDSLWHGFMTSIKELTLNSFQGKN</sequence>
<dbReference type="PANTHER" id="PTHR47150">
    <property type="entry name" value="OS12G0169200 PROTEIN"/>
    <property type="match status" value="1"/>
</dbReference>